<reference evidence="4 5" key="1">
    <citation type="journal article" date="2012" name="Appl. Environ. Microbiol.">
        <title>Draft genome sequence of a psychrotolerant sulfur-oxidizing bacterium, Sulfuricella denitrificans skB26, and proteomic insights into cold adaptation.</title>
        <authorList>
            <person name="Watanabe T."/>
            <person name="Kojima H."/>
            <person name="Fukui M."/>
        </authorList>
    </citation>
    <scope>NUCLEOTIDE SEQUENCE [LARGE SCALE GENOMIC DNA]</scope>
    <source>
        <strain evidence="5">skB26</strain>
    </source>
</reference>
<keyword evidence="1 2" id="KW-0732">Signal</keyword>
<dbReference type="InterPro" id="IPR050902">
    <property type="entry name" value="ABC_Transporter_SBP"/>
</dbReference>
<dbReference type="PROSITE" id="PS50983">
    <property type="entry name" value="FE_B12_PBP"/>
    <property type="match status" value="1"/>
</dbReference>
<dbReference type="eggNOG" id="COG0614">
    <property type="taxonomic scope" value="Bacteria"/>
</dbReference>
<feature type="chain" id="PRO_5004535928" evidence="2">
    <location>
        <begin position="23"/>
        <end position="299"/>
    </location>
</feature>
<proteinExistence type="predicted"/>
<dbReference type="STRING" id="1163617.SCD_n02045"/>
<dbReference type="PANTHER" id="PTHR30535">
    <property type="entry name" value="VITAMIN B12-BINDING PROTEIN"/>
    <property type="match status" value="1"/>
</dbReference>
<dbReference type="CDD" id="cd01144">
    <property type="entry name" value="BtuF"/>
    <property type="match status" value="1"/>
</dbReference>
<dbReference type="InterPro" id="IPR002491">
    <property type="entry name" value="ABC_transptr_periplasmic_BD"/>
</dbReference>
<protein>
    <submittedName>
        <fullName evidence="4">Substrate-binding periplasmic (PBP) ABC transporter protein</fullName>
    </submittedName>
</protein>
<dbReference type="GO" id="GO:0071281">
    <property type="term" value="P:cellular response to iron ion"/>
    <property type="evidence" value="ECO:0007669"/>
    <property type="project" value="TreeGrafter"/>
</dbReference>
<dbReference type="Pfam" id="PF01497">
    <property type="entry name" value="Peripla_BP_2"/>
    <property type="match status" value="1"/>
</dbReference>
<dbReference type="NCBIfam" id="NF038402">
    <property type="entry name" value="TroA_like"/>
    <property type="match status" value="1"/>
</dbReference>
<name>S6AI39_SULDS</name>
<evidence type="ECO:0000259" key="3">
    <source>
        <dbReference type="PROSITE" id="PS50983"/>
    </source>
</evidence>
<dbReference type="HOGENOM" id="CLU_038034_2_5_4"/>
<evidence type="ECO:0000256" key="1">
    <source>
        <dbReference type="ARBA" id="ARBA00022729"/>
    </source>
</evidence>
<evidence type="ECO:0000256" key="2">
    <source>
        <dbReference type="SAM" id="SignalP"/>
    </source>
</evidence>
<sequence>MMAGWHPSAILLLFLAATTAVAAPLKVVDDAGRAVVINLPAERIVALSPHVTEMVFAAGAGNKLVGVSSFSDYPAAAKHIPHIGDGGKVDAERLLALKPDLIIGWHSGNSAADIATLERLGIPVFLTEPRRLDDIPRLLETIGRLAGTERVATSAAEDFRAGVAELKRRYAGRRPVRVFYEIWHEPLMTVNSEHLISDVLGLCGGKNIFAGVSSLTPSVAVESVLAEDPEAIIASGALYAERGPLENWRRYPRLAAVRRGHVFFIDPDLIQRQTPRILQGAQQMCEQIEQVRKMEVRKN</sequence>
<dbReference type="AlphaFoldDB" id="S6AI39"/>
<organism evidence="4 5">
    <name type="scientific">Sulfuricella denitrificans (strain DSM 22764 / NBRC 105220 / skB26)</name>
    <dbReference type="NCBI Taxonomy" id="1163617"/>
    <lineage>
        <taxon>Bacteria</taxon>
        <taxon>Pseudomonadati</taxon>
        <taxon>Pseudomonadota</taxon>
        <taxon>Betaproteobacteria</taxon>
        <taxon>Nitrosomonadales</taxon>
        <taxon>Sulfuricellaceae</taxon>
        <taxon>Sulfuricella</taxon>
    </lineage>
</organism>
<accession>S6AI39</accession>
<keyword evidence="5" id="KW-1185">Reference proteome</keyword>
<dbReference type="SUPFAM" id="SSF53807">
    <property type="entry name" value="Helical backbone' metal receptor"/>
    <property type="match status" value="1"/>
</dbReference>
<dbReference type="InterPro" id="IPR054828">
    <property type="entry name" value="Vit_B12_bind_prot"/>
</dbReference>
<feature type="signal peptide" evidence="2">
    <location>
        <begin position="1"/>
        <end position="22"/>
    </location>
</feature>
<evidence type="ECO:0000313" key="5">
    <source>
        <dbReference type="Proteomes" id="UP000015559"/>
    </source>
</evidence>
<feature type="domain" description="Fe/B12 periplasmic-binding" evidence="3">
    <location>
        <begin position="43"/>
        <end position="296"/>
    </location>
</feature>
<dbReference type="Proteomes" id="UP000015559">
    <property type="component" value="Chromosome"/>
</dbReference>
<dbReference type="Gene3D" id="3.40.50.1980">
    <property type="entry name" value="Nitrogenase molybdenum iron protein domain"/>
    <property type="match status" value="2"/>
</dbReference>
<dbReference type="KEGG" id="sdr:SCD_n02045"/>
<dbReference type="EMBL" id="AP013066">
    <property type="protein sequence ID" value="BAN35856.1"/>
    <property type="molecule type" value="Genomic_DNA"/>
</dbReference>
<gene>
    <name evidence="4" type="ORF">SCD_n02045</name>
</gene>
<dbReference type="PANTHER" id="PTHR30535:SF34">
    <property type="entry name" value="MOLYBDATE-BINDING PROTEIN MOLA"/>
    <property type="match status" value="1"/>
</dbReference>
<dbReference type="RefSeq" id="WP_009205051.1">
    <property type="nucleotide sequence ID" value="NC_022357.1"/>
</dbReference>
<evidence type="ECO:0000313" key="4">
    <source>
        <dbReference type="EMBL" id="BAN35856.1"/>
    </source>
</evidence>